<proteinExistence type="inferred from homology"/>
<dbReference type="Gene3D" id="3.10.105.10">
    <property type="entry name" value="Dipeptide-binding Protein, Domain 3"/>
    <property type="match status" value="1"/>
</dbReference>
<dbReference type="CDD" id="cd08502">
    <property type="entry name" value="PBP2_NikA_DppA_OppA_like_16"/>
    <property type="match status" value="1"/>
</dbReference>
<comment type="subcellular location">
    <subcellularLocation>
        <location evidence="1">Periplasm</location>
    </subcellularLocation>
</comment>
<dbReference type="GO" id="GO:1904680">
    <property type="term" value="F:peptide transmembrane transporter activity"/>
    <property type="evidence" value="ECO:0007669"/>
    <property type="project" value="TreeGrafter"/>
</dbReference>
<feature type="domain" description="Solute-binding protein family 5" evidence="5">
    <location>
        <begin position="71"/>
        <end position="416"/>
    </location>
</feature>
<dbReference type="GO" id="GO:0015833">
    <property type="term" value="P:peptide transport"/>
    <property type="evidence" value="ECO:0007669"/>
    <property type="project" value="TreeGrafter"/>
</dbReference>
<reference evidence="6 7" key="1">
    <citation type="submission" date="2016-10" db="EMBL/GenBank/DDBJ databases">
        <title>Draft Genome sequence of Roseomonas sp. strain M3.</title>
        <authorList>
            <person name="Subhash Y."/>
            <person name="Lee S."/>
        </authorList>
    </citation>
    <scope>NUCLEOTIDE SEQUENCE [LARGE SCALE GENOMIC DNA]</scope>
    <source>
        <strain evidence="6 7">M3</strain>
    </source>
</reference>
<dbReference type="GO" id="GO:0030288">
    <property type="term" value="C:outer membrane-bounded periplasmic space"/>
    <property type="evidence" value="ECO:0007669"/>
    <property type="project" value="UniProtKB-ARBA"/>
</dbReference>
<evidence type="ECO:0000256" key="3">
    <source>
        <dbReference type="ARBA" id="ARBA00022729"/>
    </source>
</evidence>
<dbReference type="InterPro" id="IPR039424">
    <property type="entry name" value="SBP_5"/>
</dbReference>
<dbReference type="InterPro" id="IPR006311">
    <property type="entry name" value="TAT_signal"/>
</dbReference>
<keyword evidence="7" id="KW-1185">Reference proteome</keyword>
<dbReference type="RefSeq" id="WP_076959414.1">
    <property type="nucleotide sequence ID" value="NZ_MLCO01000243.1"/>
</dbReference>
<gene>
    <name evidence="6" type="ORF">BKE38_21845</name>
</gene>
<dbReference type="SUPFAM" id="SSF53850">
    <property type="entry name" value="Periplasmic binding protein-like II"/>
    <property type="match status" value="1"/>
</dbReference>
<dbReference type="PANTHER" id="PTHR30290">
    <property type="entry name" value="PERIPLASMIC BINDING COMPONENT OF ABC TRANSPORTER"/>
    <property type="match status" value="1"/>
</dbReference>
<feature type="signal peptide" evidence="4">
    <location>
        <begin position="1"/>
        <end position="19"/>
    </location>
</feature>
<dbReference type="PANTHER" id="PTHR30290:SF38">
    <property type="entry name" value="D,D-DIPEPTIDE-BINDING PERIPLASMIC PROTEIN DDPA-RELATED"/>
    <property type="match status" value="1"/>
</dbReference>
<dbReference type="PIRSF" id="PIRSF002741">
    <property type="entry name" value="MppA"/>
    <property type="match status" value="1"/>
</dbReference>
<evidence type="ECO:0000256" key="1">
    <source>
        <dbReference type="ARBA" id="ARBA00004418"/>
    </source>
</evidence>
<evidence type="ECO:0000256" key="2">
    <source>
        <dbReference type="ARBA" id="ARBA00005695"/>
    </source>
</evidence>
<dbReference type="AlphaFoldDB" id="A0A1V2GZ36"/>
<feature type="chain" id="PRO_5013183167" evidence="4">
    <location>
        <begin position="20"/>
        <end position="525"/>
    </location>
</feature>
<dbReference type="Pfam" id="PF00496">
    <property type="entry name" value="SBP_bac_5"/>
    <property type="match status" value="1"/>
</dbReference>
<comment type="similarity">
    <text evidence="2">Belongs to the bacterial solute-binding protein 5 family.</text>
</comment>
<dbReference type="GO" id="GO:0043190">
    <property type="term" value="C:ATP-binding cassette (ABC) transporter complex"/>
    <property type="evidence" value="ECO:0007669"/>
    <property type="project" value="InterPro"/>
</dbReference>
<evidence type="ECO:0000313" key="6">
    <source>
        <dbReference type="EMBL" id="ONG48475.1"/>
    </source>
</evidence>
<protein>
    <submittedName>
        <fullName evidence="6">ABC transporter substrate-binding protein</fullName>
    </submittedName>
</protein>
<evidence type="ECO:0000256" key="4">
    <source>
        <dbReference type="SAM" id="SignalP"/>
    </source>
</evidence>
<dbReference type="InterPro" id="IPR000914">
    <property type="entry name" value="SBP_5_dom"/>
</dbReference>
<keyword evidence="3 4" id="KW-0732">Signal</keyword>
<accession>A0A1V2GZ36</accession>
<comment type="caution">
    <text evidence="6">The sequence shown here is derived from an EMBL/GenBank/DDBJ whole genome shotgun (WGS) entry which is preliminary data.</text>
</comment>
<evidence type="ECO:0000259" key="5">
    <source>
        <dbReference type="Pfam" id="PF00496"/>
    </source>
</evidence>
<sequence>MLNRRALLGSALAVPAALAAPRAARAATELRFIPQSDLATLDPIWTTADVTRNHAFMVFDQLYGLDDKLMPQPQMVEGHGVSQDGKQWDLTLRPGLRFHDGEPVLARDAVASIRRWGARDGFGRDLMAATEELSAPSDRLIRFKLKKPFPLLPMALATPNSMCCIMPERLIARDDGKPVTEMVGSGPFRFLKDEQVAGSRVAYAKFAGYVPRPEGAISSTAGPKQVHYDRVVWTVVPDAATASSAMAQGQFDWWEKPTIDLVPLLRRNRQMAVEVKDQMGSIGCLRFNHLHPPFDNPAIRRIVVSAVNQQDCMAAYAGAEPSLIKTGIGLFAPASPYANDAGLAALGAKKDAGSLAAELKAAGYDGTPIVFLAAQDQANIAPVALVAGDMLKRIGFNVDYQSLDWGTVVQRRASKSPPAQGGWNVFFTYLGSLSNVLPAANIALGVGPSSWPGWWTSTRRDGLMQRWFDAPDLATGQAVCRELQAMFFEDPSYAPLGMYEQPTCWNRRITGIPEGNPVFWGVRPA</sequence>
<organism evidence="6 7">
    <name type="scientific">Teichococcus deserti</name>
    <dbReference type="NCBI Taxonomy" id="1817963"/>
    <lineage>
        <taxon>Bacteria</taxon>
        <taxon>Pseudomonadati</taxon>
        <taxon>Pseudomonadota</taxon>
        <taxon>Alphaproteobacteria</taxon>
        <taxon>Acetobacterales</taxon>
        <taxon>Roseomonadaceae</taxon>
        <taxon>Roseomonas</taxon>
    </lineage>
</organism>
<dbReference type="InterPro" id="IPR030678">
    <property type="entry name" value="Peptide/Ni-bd"/>
</dbReference>
<dbReference type="PROSITE" id="PS51318">
    <property type="entry name" value="TAT"/>
    <property type="match status" value="1"/>
</dbReference>
<dbReference type="EMBL" id="MLCO01000243">
    <property type="protein sequence ID" value="ONG48475.1"/>
    <property type="molecule type" value="Genomic_DNA"/>
</dbReference>
<dbReference type="Gene3D" id="3.40.190.10">
    <property type="entry name" value="Periplasmic binding protein-like II"/>
    <property type="match status" value="1"/>
</dbReference>
<name>A0A1V2GZ36_9PROT</name>
<dbReference type="Proteomes" id="UP000188879">
    <property type="component" value="Unassembled WGS sequence"/>
</dbReference>
<evidence type="ECO:0000313" key="7">
    <source>
        <dbReference type="Proteomes" id="UP000188879"/>
    </source>
</evidence>